<dbReference type="PANTHER" id="PTHR21539">
    <property type="entry name" value="SAGA-ASSOCIATED FACTOR 29"/>
    <property type="match status" value="1"/>
</dbReference>
<feature type="domain" description="SGF29 C-terminal" evidence="2">
    <location>
        <begin position="268"/>
        <end position="400"/>
    </location>
</feature>
<dbReference type="OrthoDB" id="10265994at2759"/>
<dbReference type="AlphaFoldDB" id="A0A4Z1HKS3"/>
<keyword evidence="4" id="KW-1185">Reference proteome</keyword>
<evidence type="ECO:0000313" key="3">
    <source>
        <dbReference type="EMBL" id="TGO49464.1"/>
    </source>
</evidence>
<protein>
    <recommendedName>
        <fullName evidence="2">SGF29 C-terminal domain-containing protein</fullName>
    </recommendedName>
</protein>
<organism evidence="3 4">
    <name type="scientific">Botryotinia convoluta</name>
    <dbReference type="NCBI Taxonomy" id="54673"/>
    <lineage>
        <taxon>Eukaryota</taxon>
        <taxon>Fungi</taxon>
        <taxon>Dikarya</taxon>
        <taxon>Ascomycota</taxon>
        <taxon>Pezizomycotina</taxon>
        <taxon>Leotiomycetes</taxon>
        <taxon>Helotiales</taxon>
        <taxon>Sclerotiniaceae</taxon>
        <taxon>Botryotinia</taxon>
    </lineage>
</organism>
<evidence type="ECO:0000259" key="2">
    <source>
        <dbReference type="PROSITE" id="PS51518"/>
    </source>
</evidence>
<dbReference type="GO" id="GO:0000124">
    <property type="term" value="C:SAGA complex"/>
    <property type="evidence" value="ECO:0007669"/>
    <property type="project" value="InterPro"/>
</dbReference>
<dbReference type="Gene3D" id="2.30.30.140">
    <property type="match status" value="1"/>
</dbReference>
<dbReference type="Proteomes" id="UP000297527">
    <property type="component" value="Unassembled WGS sequence"/>
</dbReference>
<dbReference type="InterPro" id="IPR010750">
    <property type="entry name" value="SGF29_tudor-like_dom"/>
</dbReference>
<dbReference type="InterPro" id="IPR037802">
    <property type="entry name" value="SGF29"/>
</dbReference>
<dbReference type="CDD" id="cd20393">
    <property type="entry name" value="Tudor_SGF29_rpt1"/>
    <property type="match status" value="1"/>
</dbReference>
<feature type="compositionally biased region" description="Basic and acidic residues" evidence="1">
    <location>
        <begin position="177"/>
        <end position="189"/>
    </location>
</feature>
<dbReference type="PANTHER" id="PTHR21539:SF0">
    <property type="entry name" value="SAGA-ASSOCIATED FACTOR 29"/>
    <property type="match status" value="1"/>
</dbReference>
<accession>A0A4Z1HKS3</accession>
<dbReference type="InterPro" id="IPR047288">
    <property type="entry name" value="Tudor_SGF29_rpt1"/>
</dbReference>
<dbReference type="Pfam" id="PF07039">
    <property type="entry name" value="SGF29_Tudor"/>
    <property type="match status" value="1"/>
</dbReference>
<dbReference type="FunFam" id="2.30.30.140:FF:000113">
    <property type="entry name" value="SAGA-associated factor 29 protein"/>
    <property type="match status" value="1"/>
</dbReference>
<evidence type="ECO:0000313" key="4">
    <source>
        <dbReference type="Proteomes" id="UP000297527"/>
    </source>
</evidence>
<reference evidence="3 4" key="1">
    <citation type="submission" date="2017-12" db="EMBL/GenBank/DDBJ databases">
        <title>Comparative genomics of Botrytis spp.</title>
        <authorList>
            <person name="Valero-Jimenez C.A."/>
            <person name="Tapia P."/>
            <person name="Veloso J."/>
            <person name="Silva-Moreno E."/>
            <person name="Staats M."/>
            <person name="Valdes J.H."/>
            <person name="Van Kan J.A.L."/>
        </authorList>
    </citation>
    <scope>NUCLEOTIDE SEQUENCE [LARGE SCALE GENOMIC DNA]</scope>
    <source>
        <strain evidence="3 4">MUCL11595</strain>
    </source>
</reference>
<feature type="compositionally biased region" description="Basic and acidic residues" evidence="1">
    <location>
        <begin position="227"/>
        <end position="237"/>
    </location>
</feature>
<gene>
    <name evidence="3" type="ORF">BCON_0209g00100</name>
</gene>
<dbReference type="PROSITE" id="PS51518">
    <property type="entry name" value="SGF29_C"/>
    <property type="match status" value="1"/>
</dbReference>
<evidence type="ECO:0000256" key="1">
    <source>
        <dbReference type="SAM" id="MobiDB-lite"/>
    </source>
</evidence>
<feature type="region of interest" description="Disordered" evidence="1">
    <location>
        <begin position="177"/>
        <end position="288"/>
    </location>
</feature>
<name>A0A4Z1HKS3_9HELO</name>
<feature type="compositionally biased region" description="Low complexity" evidence="1">
    <location>
        <begin position="241"/>
        <end position="267"/>
    </location>
</feature>
<sequence>MRFQLPYLTFNSISICSFHYTIRRSTYSSFEVGAGQNTHNPNRKSRTLIDELKLTDGYHEKIMSASTAGRRQARGGVRSGTHERGEEIALWTEITQALAKIKAEEKIFEANIPEAIITKETAIAEQIKNGLPPTMAAIEELDIQIREGVKVSESTAVALRQTIEKLSILLALIKGNEAERGSNSRESHGRSSVTDDVGSTDSPVPSPAENKHVRKMGNGRTSSLPPKGKDTSRKSENEEPSTSTNTGSTAGTTNNNNTSTTSGTSGTKKIEFSKGQEVAFKPRPGSPFTEMDWIQGKVAKVIGDGKSRRYRVEDVAPDEGNKSSILTSASSMCPIPPDDAILGPYEVGKRVLALYPETTTFYRAEVKAMLDDGNRVRLIFDGDEDSTKEVERRFVLDHSG</sequence>
<feature type="compositionally biased region" description="Low complexity" evidence="1">
    <location>
        <begin position="191"/>
        <end position="202"/>
    </location>
</feature>
<proteinExistence type="predicted"/>
<comment type="caution">
    <text evidence="3">The sequence shown here is derived from an EMBL/GenBank/DDBJ whole genome shotgun (WGS) entry which is preliminary data.</text>
</comment>
<dbReference type="EMBL" id="PQXN01000208">
    <property type="protein sequence ID" value="TGO49464.1"/>
    <property type="molecule type" value="Genomic_DNA"/>
</dbReference>